<feature type="domain" description="AlgX/AlgJ SGNH hydrolase-like" evidence="7">
    <location>
        <begin position="122"/>
        <end position="256"/>
    </location>
</feature>
<dbReference type="SUPFAM" id="SSF52266">
    <property type="entry name" value="SGNH hydrolase"/>
    <property type="match status" value="1"/>
</dbReference>
<protein>
    <recommendedName>
        <fullName evidence="7">AlgX/AlgJ SGNH hydrolase-like domain-containing protein</fullName>
    </recommendedName>
</protein>
<keyword evidence="9" id="KW-1185">Reference proteome</keyword>
<proteinExistence type="predicted"/>
<evidence type="ECO:0000259" key="7">
    <source>
        <dbReference type="Pfam" id="PF16822"/>
    </source>
</evidence>
<evidence type="ECO:0000256" key="1">
    <source>
        <dbReference type="ARBA" id="ARBA00004418"/>
    </source>
</evidence>
<evidence type="ECO:0000256" key="3">
    <source>
        <dbReference type="ARBA" id="ARBA00022679"/>
    </source>
</evidence>
<dbReference type="Proteomes" id="UP001211872">
    <property type="component" value="Chromosome"/>
</dbReference>
<sequence length="440" mass="50259">MAASSSPRLKKLLLGVLLLLLILPAIQAQFGWFKTAELDGYAEQAPHPDFTTEGLLDNSYQSALEKYVEDRIGFRELFIRLRNQLAYSLFSVGKASKVLIGDDNILLDETAIRAYLGQDFKGQAEIVRNVRRFKAVQDTMAKQNILLVFAIVPDKANYYSTQFPDRFKHLPRSTSNYTAYAQEMRIKGVNLIDLAHVFRQWKDTAAYPLFPRGGIHWSGYGITRAADTLFRYIEHKGQLDLPDFHGEGREVTYNTRDTDADVADALNLLVRPKPFQMAYPNIVFSEPKAGQQKPNLLLIADSFGWGLIGFYPFLPKLFNEKFQFWYYNRAVGPGDPTQPGGPPVERELDRKTELLKQRVVLVMFTQHNLGTFDNGFSASAYNIFFPLTAADTAQIHQIEQKMKQSTALQDSLWQEANATNRDYNELLHERAVQRYEQIRP</sequence>
<evidence type="ECO:0000256" key="4">
    <source>
        <dbReference type="ARBA" id="ARBA00022729"/>
    </source>
</evidence>
<accession>A0ABY7PP42</accession>
<dbReference type="Pfam" id="PF16822">
    <property type="entry name" value="ALGX"/>
    <property type="match status" value="1"/>
</dbReference>
<reference evidence="8 9" key="1">
    <citation type="journal article" date="2011" name="Int. J. Syst. Evol. Microbiol.">
        <title>Hymenobacter yonginensis sp. nov., isolated from a mesotrophic artificial lake.</title>
        <authorList>
            <person name="Joung Y."/>
            <person name="Cho S.H."/>
            <person name="Kim H."/>
            <person name="Kim S.B."/>
            <person name="Joh K."/>
        </authorList>
    </citation>
    <scope>NUCLEOTIDE SEQUENCE [LARGE SCALE GENOMIC DNA]</scope>
    <source>
        <strain evidence="8 9">KCTC 22745</strain>
    </source>
</reference>
<evidence type="ECO:0000313" key="8">
    <source>
        <dbReference type="EMBL" id="WBO84295.1"/>
    </source>
</evidence>
<evidence type="ECO:0000256" key="2">
    <source>
        <dbReference type="ARBA" id="ARBA00005182"/>
    </source>
</evidence>
<organism evidence="8 9">
    <name type="scientific">Hymenobacter yonginensis</name>
    <dbReference type="NCBI Taxonomy" id="748197"/>
    <lineage>
        <taxon>Bacteria</taxon>
        <taxon>Pseudomonadati</taxon>
        <taxon>Bacteroidota</taxon>
        <taxon>Cytophagia</taxon>
        <taxon>Cytophagales</taxon>
        <taxon>Hymenobacteraceae</taxon>
        <taxon>Hymenobacter</taxon>
    </lineage>
</organism>
<keyword evidence="5" id="KW-0574">Periplasm</keyword>
<dbReference type="EMBL" id="CP115396">
    <property type="protein sequence ID" value="WBO84295.1"/>
    <property type="molecule type" value="Genomic_DNA"/>
</dbReference>
<gene>
    <name evidence="8" type="ORF">O9Z63_18225</name>
</gene>
<dbReference type="RefSeq" id="WP_270126810.1">
    <property type="nucleotide sequence ID" value="NZ_CP115396.1"/>
</dbReference>
<keyword evidence="3" id="KW-0808">Transferase</keyword>
<evidence type="ECO:0000256" key="5">
    <source>
        <dbReference type="ARBA" id="ARBA00022764"/>
    </source>
</evidence>
<comment type="pathway">
    <text evidence="2">Glycan biosynthesis; alginate biosynthesis.</text>
</comment>
<evidence type="ECO:0000313" key="9">
    <source>
        <dbReference type="Proteomes" id="UP001211872"/>
    </source>
</evidence>
<comment type="subcellular location">
    <subcellularLocation>
        <location evidence="1">Periplasm</location>
    </subcellularLocation>
</comment>
<keyword evidence="6" id="KW-0016">Alginate biosynthesis</keyword>
<name>A0ABY7PP42_9BACT</name>
<evidence type="ECO:0000256" key="6">
    <source>
        <dbReference type="ARBA" id="ARBA00022841"/>
    </source>
</evidence>
<keyword evidence="4" id="KW-0732">Signal</keyword>
<dbReference type="InterPro" id="IPR031811">
    <property type="entry name" value="ALGX/ALGJ_SGNH-like"/>
</dbReference>